<comment type="similarity">
    <text evidence="3 13">Belongs to the PIGM family.</text>
</comment>
<evidence type="ECO:0000256" key="7">
    <source>
        <dbReference type="ARBA" id="ARBA00022692"/>
    </source>
</evidence>
<evidence type="ECO:0000256" key="9">
    <source>
        <dbReference type="ARBA" id="ARBA00022989"/>
    </source>
</evidence>
<evidence type="ECO:0000256" key="13">
    <source>
        <dbReference type="RuleBase" id="RU365064"/>
    </source>
</evidence>
<comment type="caution">
    <text evidence="14">The sequence shown here is derived from an EMBL/GenBank/DDBJ whole genome shotgun (WGS) entry which is preliminary data.</text>
</comment>
<dbReference type="PANTHER" id="PTHR12886:SF0">
    <property type="entry name" value="GPI MANNOSYLTRANSFERASE 1"/>
    <property type="match status" value="1"/>
</dbReference>
<feature type="transmembrane region" description="Helical" evidence="13">
    <location>
        <begin position="163"/>
        <end position="181"/>
    </location>
</feature>
<evidence type="ECO:0000256" key="12">
    <source>
        <dbReference type="ARBA" id="ARBA00093608"/>
    </source>
</evidence>
<keyword evidence="4 13" id="KW-0337">GPI-anchor biosynthesis</keyword>
<keyword evidence="10 13" id="KW-0472">Membrane</keyword>
<dbReference type="InterPro" id="IPR007704">
    <property type="entry name" value="PIG-M"/>
</dbReference>
<dbReference type="GO" id="GO:1990529">
    <property type="term" value="C:glycosylphosphatidylinositol-mannosyltransferase I complex"/>
    <property type="evidence" value="ECO:0007669"/>
    <property type="project" value="TreeGrafter"/>
</dbReference>
<evidence type="ECO:0000256" key="2">
    <source>
        <dbReference type="ARBA" id="ARBA00004687"/>
    </source>
</evidence>
<evidence type="ECO:0000256" key="3">
    <source>
        <dbReference type="ARBA" id="ARBA00011071"/>
    </source>
</evidence>
<dbReference type="GO" id="GO:0051751">
    <property type="term" value="F:alpha-1,4-mannosyltransferase activity"/>
    <property type="evidence" value="ECO:0007669"/>
    <property type="project" value="InterPro"/>
</dbReference>
<feature type="transmembrane region" description="Helical" evidence="13">
    <location>
        <begin position="193"/>
        <end position="214"/>
    </location>
</feature>
<comment type="subcellular location">
    <subcellularLocation>
        <location evidence="1 13">Endoplasmic reticulum membrane</location>
        <topology evidence="1 13">Multi-pass membrane protein</topology>
    </subcellularLocation>
</comment>
<feature type="transmembrane region" description="Helical" evidence="13">
    <location>
        <begin position="234"/>
        <end position="254"/>
    </location>
</feature>
<feature type="transmembrane region" description="Helical" evidence="13">
    <location>
        <begin position="17"/>
        <end position="34"/>
    </location>
</feature>
<dbReference type="GO" id="GO:0004376">
    <property type="term" value="F:GPI mannosyltransferase activity"/>
    <property type="evidence" value="ECO:0007669"/>
    <property type="project" value="InterPro"/>
</dbReference>
<evidence type="ECO:0000256" key="4">
    <source>
        <dbReference type="ARBA" id="ARBA00022502"/>
    </source>
</evidence>
<comment type="caution">
    <text evidence="13">Lacks conserved residue(s) required for the propagation of feature annotation.</text>
</comment>
<keyword evidence="6 13" id="KW-0808">Transferase</keyword>
<evidence type="ECO:0000256" key="5">
    <source>
        <dbReference type="ARBA" id="ARBA00022676"/>
    </source>
</evidence>
<evidence type="ECO:0000313" key="14">
    <source>
        <dbReference type="EMBL" id="CAD6192276.1"/>
    </source>
</evidence>
<sequence>MTENTFSQPQTWTRSRILFSALAARITLVLYSHIHDYIFKVNFTDIDYHVFSDAARHVWKGGSPYDRPTYRYTPALAWILLPVVNFPDFGKLLFCFCDIFVAWIMLQVLDRQELQHKKESTKNTTSENNKKICLLDDQVKLVVLFWLANPLTAIISARGNAEAIVAAAVLLTILLLQTGYWKTAALVHGALAIHLKIYPLIYLPSVFLQLSSYGKQKDFSSKFKALLFNWKGHVYLIITLSSFAAIVLFFYQIYGDTTIFRLISILYTWWKETSSCPN</sequence>
<dbReference type="EMBL" id="CAJGYM010000026">
    <property type="protein sequence ID" value="CAD6192276.1"/>
    <property type="molecule type" value="Genomic_DNA"/>
</dbReference>
<comment type="function">
    <text evidence="11 13">Catalytic subunit of the glycosylphosphatidylinositol-mannosyltransferase I complex which catalyzes the transfer of the first mannose, via an alpha-1,4 bond from a dolichol-phosphate-mannose (Dol-P-Man) to the glucosaminyl acyl phosphatidylinositol (GlcN-(acyl)PI) intermediate to generate alpha-D-Man-(1-&gt;4)-alpha-D-GlcN-(1-&gt;6)-(1-radyl,2-acyl-sn-glycero-3-phospho)-2-acyl-inositol and participates in the sixth step of the glycosylphosphatidylinositol-anchor biosynthesis.</text>
</comment>
<keyword evidence="8 13" id="KW-0256">Endoplasmic reticulum</keyword>
<dbReference type="Pfam" id="PF05007">
    <property type="entry name" value="Mannosyl_trans"/>
    <property type="match status" value="1"/>
</dbReference>
<dbReference type="GO" id="GO:0006506">
    <property type="term" value="P:GPI anchor biosynthetic process"/>
    <property type="evidence" value="ECO:0007669"/>
    <property type="project" value="UniProtKB-KW"/>
</dbReference>
<keyword evidence="15" id="KW-1185">Reference proteome</keyword>
<accession>A0A8S1H708</accession>
<keyword evidence="5 13" id="KW-0328">Glycosyltransferase</keyword>
<dbReference type="GO" id="GO:0005789">
    <property type="term" value="C:endoplasmic reticulum membrane"/>
    <property type="evidence" value="ECO:0007669"/>
    <property type="project" value="UniProtKB-SubCell"/>
</dbReference>
<organism evidence="14 15">
    <name type="scientific">Caenorhabditis auriculariae</name>
    <dbReference type="NCBI Taxonomy" id="2777116"/>
    <lineage>
        <taxon>Eukaryota</taxon>
        <taxon>Metazoa</taxon>
        <taxon>Ecdysozoa</taxon>
        <taxon>Nematoda</taxon>
        <taxon>Chromadorea</taxon>
        <taxon>Rhabditida</taxon>
        <taxon>Rhabditina</taxon>
        <taxon>Rhabditomorpha</taxon>
        <taxon>Rhabditoidea</taxon>
        <taxon>Rhabditidae</taxon>
        <taxon>Peloderinae</taxon>
        <taxon>Caenorhabditis</taxon>
    </lineage>
</organism>
<gene>
    <name evidence="14" type="ORF">CAUJ_LOCUS8195</name>
</gene>
<evidence type="ECO:0000256" key="11">
    <source>
        <dbReference type="ARBA" id="ARBA00093408"/>
    </source>
</evidence>
<evidence type="ECO:0000256" key="10">
    <source>
        <dbReference type="ARBA" id="ARBA00023136"/>
    </source>
</evidence>
<evidence type="ECO:0000313" key="15">
    <source>
        <dbReference type="Proteomes" id="UP000835052"/>
    </source>
</evidence>
<proteinExistence type="inferred from homology"/>
<name>A0A8S1H708_9PELO</name>
<reference evidence="14" key="1">
    <citation type="submission" date="2020-10" db="EMBL/GenBank/DDBJ databases">
        <authorList>
            <person name="Kikuchi T."/>
        </authorList>
    </citation>
    <scope>NUCLEOTIDE SEQUENCE</scope>
    <source>
        <strain evidence="14">NKZ352</strain>
    </source>
</reference>
<dbReference type="EC" id="2.4.1.-" evidence="13"/>
<dbReference type="AlphaFoldDB" id="A0A8S1H708"/>
<dbReference type="OrthoDB" id="1741594at2759"/>
<keyword evidence="7 13" id="KW-0812">Transmembrane</keyword>
<protein>
    <recommendedName>
        <fullName evidence="12 13">GPI alpha-1,4-mannosyltransferase I, catalytic subunit</fullName>
        <ecNumber evidence="13">2.4.1.-</ecNumber>
    </recommendedName>
    <alternativeName>
        <fullName evidence="13">GPI mannosyltransferase I</fullName>
    </alternativeName>
</protein>
<dbReference type="PANTHER" id="PTHR12886">
    <property type="entry name" value="PIG-M MANNOSYLTRANSFERASE"/>
    <property type="match status" value="1"/>
</dbReference>
<comment type="pathway">
    <text evidence="2 13">Glycolipid biosynthesis; glycosylphosphatidylinositol-anchor biosynthesis.</text>
</comment>
<evidence type="ECO:0000256" key="8">
    <source>
        <dbReference type="ARBA" id="ARBA00022824"/>
    </source>
</evidence>
<keyword evidence="9 13" id="KW-1133">Transmembrane helix</keyword>
<evidence type="ECO:0000256" key="6">
    <source>
        <dbReference type="ARBA" id="ARBA00022679"/>
    </source>
</evidence>
<dbReference type="Proteomes" id="UP000835052">
    <property type="component" value="Unassembled WGS sequence"/>
</dbReference>
<evidence type="ECO:0000256" key="1">
    <source>
        <dbReference type="ARBA" id="ARBA00004477"/>
    </source>
</evidence>